<sequence>MGAMRVLRPYLPFDPEETTLSFANRLALMHTGRGMRHFLRDLNISAPSFVSGHAAETSALAEMVGVEPEELLANSVDVKQTHASFRDQRLARAFLSPHAAHFCPACLAADGARECWRQRLIWGFRHVHRCDRHGLWLAHSDNASAEALPDAVSVSTFKQRDTVEDPTPEYIGWLKCSLSNMSTPVWSWLEGQTLEQVLNASEMLGAVLEHGHGVKIKKLAPIEVEQATDIGFSIYREGPEAVTEALDTIHATSPASAVQAGPLAYYGALFDWLDRRANAIDPGPIRDILRTHITKYFAIEPGTNILGEQITARTTYSFQALSDTLGIHRQRLSRILQKFGKVPMGASDKESGRIVFDAAEILPLIEDFQTAISLHDIPGHLGASKRQVEVLYRAGHLVPLIPAPERGAVRKVVFSRRHLEQLLSKIMVLDELTDPADGWHPVGYACQRGAGPFADLFPGSCRVNSVRFVLLCSMALPAFASTWTT</sequence>
<protein>
    <submittedName>
        <fullName evidence="2">TniQ protein</fullName>
    </submittedName>
</protein>
<evidence type="ECO:0000259" key="1">
    <source>
        <dbReference type="Pfam" id="PF06527"/>
    </source>
</evidence>
<accession>A0A8E2VNA2</accession>
<dbReference type="AlphaFoldDB" id="A0A8E2VNA2"/>
<evidence type="ECO:0000313" key="3">
    <source>
        <dbReference type="Proteomes" id="UP000244037"/>
    </source>
</evidence>
<evidence type="ECO:0000313" key="2">
    <source>
        <dbReference type="EMBL" id="PTW52242.1"/>
    </source>
</evidence>
<reference evidence="2 3" key="1">
    <citation type="submission" date="2018-04" db="EMBL/GenBank/DDBJ databases">
        <title>Genomic Encyclopedia of Archaeal and Bacterial Type Strains, Phase II (KMG-II): from individual species to whole genera.</title>
        <authorList>
            <person name="Goeker M."/>
        </authorList>
    </citation>
    <scope>NUCLEOTIDE SEQUENCE [LARGE SCALE GENOMIC DNA]</scope>
    <source>
        <strain evidence="2 3">DSM 19783</strain>
    </source>
</reference>
<feature type="domain" description="TniQ" evidence="1">
    <location>
        <begin position="13"/>
        <end position="135"/>
    </location>
</feature>
<organism evidence="2 3">
    <name type="scientific">Rhodovulum kholense</name>
    <dbReference type="NCBI Taxonomy" id="453584"/>
    <lineage>
        <taxon>Bacteria</taxon>
        <taxon>Pseudomonadati</taxon>
        <taxon>Pseudomonadota</taxon>
        <taxon>Alphaproteobacteria</taxon>
        <taxon>Rhodobacterales</taxon>
        <taxon>Paracoccaceae</taxon>
        <taxon>Rhodovulum</taxon>
    </lineage>
</organism>
<dbReference type="InterPro" id="IPR009492">
    <property type="entry name" value="TniQ"/>
</dbReference>
<dbReference type="Proteomes" id="UP000244037">
    <property type="component" value="Unassembled WGS sequence"/>
</dbReference>
<dbReference type="Pfam" id="PF06527">
    <property type="entry name" value="TniQ"/>
    <property type="match status" value="1"/>
</dbReference>
<keyword evidence="3" id="KW-1185">Reference proteome</keyword>
<gene>
    <name evidence="2" type="ORF">C8N38_101547</name>
</gene>
<comment type="caution">
    <text evidence="2">The sequence shown here is derived from an EMBL/GenBank/DDBJ whole genome shotgun (WGS) entry which is preliminary data.</text>
</comment>
<proteinExistence type="predicted"/>
<name>A0A8E2VNA2_9RHOB</name>
<dbReference type="EMBL" id="QAYC01000001">
    <property type="protein sequence ID" value="PTW52242.1"/>
    <property type="molecule type" value="Genomic_DNA"/>
</dbReference>